<name>A0A820GU69_9BILA</name>
<dbReference type="SUPFAM" id="SSF56601">
    <property type="entry name" value="beta-lactamase/transpeptidase-like"/>
    <property type="match status" value="1"/>
</dbReference>
<gene>
    <name evidence="2" type="ORF">OTI717_LOCUS41543</name>
</gene>
<organism evidence="2 3">
    <name type="scientific">Rotaria sordida</name>
    <dbReference type="NCBI Taxonomy" id="392033"/>
    <lineage>
        <taxon>Eukaryota</taxon>
        <taxon>Metazoa</taxon>
        <taxon>Spiralia</taxon>
        <taxon>Gnathifera</taxon>
        <taxon>Rotifera</taxon>
        <taxon>Eurotatoria</taxon>
        <taxon>Bdelloidea</taxon>
        <taxon>Philodinida</taxon>
        <taxon>Philodinidae</taxon>
        <taxon>Rotaria</taxon>
    </lineage>
</organism>
<dbReference type="InterPro" id="IPR001466">
    <property type="entry name" value="Beta-lactam-related"/>
</dbReference>
<dbReference type="AlphaFoldDB" id="A0A820GU69"/>
<dbReference type="Pfam" id="PF00144">
    <property type="entry name" value="Beta-lactamase"/>
    <property type="match status" value="1"/>
</dbReference>
<comment type="caution">
    <text evidence="2">The sequence shown here is derived from an EMBL/GenBank/DDBJ whole genome shotgun (WGS) entry which is preliminary data.</text>
</comment>
<dbReference type="Proteomes" id="UP000663823">
    <property type="component" value="Unassembled WGS sequence"/>
</dbReference>
<evidence type="ECO:0000259" key="1">
    <source>
        <dbReference type="Pfam" id="PF00144"/>
    </source>
</evidence>
<protein>
    <recommendedName>
        <fullName evidence="1">Beta-lactamase-related domain-containing protein</fullName>
    </recommendedName>
</protein>
<evidence type="ECO:0000313" key="3">
    <source>
        <dbReference type="Proteomes" id="UP000663823"/>
    </source>
</evidence>
<dbReference type="InterPro" id="IPR012338">
    <property type="entry name" value="Beta-lactam/transpept-like"/>
</dbReference>
<sequence length="100" mass="11014">MAIPSSPPSIDIPVAYSYSNNNFILLGLILEEIWHLPWESIIQHQLFDPLGMITAGFGSPIEEVSLNSFATQPLGHFIDTANVIHSMDRDLPKVWAPAGT</sequence>
<reference evidence="2" key="1">
    <citation type="submission" date="2021-02" db="EMBL/GenBank/DDBJ databases">
        <authorList>
            <person name="Nowell W R."/>
        </authorList>
    </citation>
    <scope>NUCLEOTIDE SEQUENCE</scope>
</reference>
<feature type="domain" description="Beta-lactamase-related" evidence="1">
    <location>
        <begin position="11"/>
        <end position="64"/>
    </location>
</feature>
<proteinExistence type="predicted"/>
<dbReference type="Gene3D" id="3.40.710.10">
    <property type="entry name" value="DD-peptidase/beta-lactamase superfamily"/>
    <property type="match status" value="1"/>
</dbReference>
<evidence type="ECO:0000313" key="2">
    <source>
        <dbReference type="EMBL" id="CAF4284994.1"/>
    </source>
</evidence>
<feature type="non-terminal residue" evidence="2">
    <location>
        <position position="100"/>
    </location>
</feature>
<accession>A0A820GU69</accession>
<dbReference type="EMBL" id="CAJOAX010042195">
    <property type="protein sequence ID" value="CAF4284994.1"/>
    <property type="molecule type" value="Genomic_DNA"/>
</dbReference>